<keyword evidence="13" id="KW-1185">Reference proteome</keyword>
<dbReference type="InterPro" id="IPR036876">
    <property type="entry name" value="UVR_dom_sf"/>
</dbReference>
<sequence length="633" mass="70887">MNDFASSVPRETVDSLPDAPGVYRYLDADGQVLYVGKAKSLKKRVGSYFHGANSARIQAMLAKARDLAIIVTASEADALILEANLIRRLQPPYNVLLKDDKSHPWLRLTINHPFPRLTLHRGPKHPGERYFGPYPSVHAVRETLKWLQGIFPLRQCEERQFTTRRRPCLQHQIKRCHAPCMGLIDSESHGRWVKEAILFLEGRDRQLIEGLTQAMWEAAETRRFEEAARLRDRIKAIRHVQEQRRGNLKEGTDLDVLSITTSDGPAVIEIFFIRDGIQLGNQAHFPDNTEDLAPAEVLESFIAQFYAPGQIDAEDEARDGREKSTSALETPLPPPEILVNLAPPERGWLEVTLSRLRGGAVKIRVPERGEKRRLVDLALTNAETAKIRSLSGKRANRQRLAELAEILELPRAPERIEAFDISHIQDTHVVASLVAFGPEGMIKKDYRRFAIRDPDAIDDTSRMAEVLRRRFRDADASDADWPDLVLLDGGKGQLNAVVEVAGDLGITGVTFCAIAKGPDRDAGKETLFLPGRSEAIILPERSSVLFMLQNIRDEAHRFAVTYHRGSRGKELVRSALDDIPGVGPNRKKALLRRFGSVRALRAADVEELEAVPGISAALAETIVHHLRNIQETT</sequence>
<dbReference type="PROSITE" id="PS50165">
    <property type="entry name" value="UVRC"/>
    <property type="match status" value="1"/>
</dbReference>
<dbReference type="Gene3D" id="3.30.420.340">
    <property type="entry name" value="UvrC, RNAse H endonuclease domain"/>
    <property type="match status" value="1"/>
</dbReference>
<keyword evidence="1 7" id="KW-0963">Cytoplasm</keyword>
<evidence type="ECO:0000256" key="1">
    <source>
        <dbReference type="ARBA" id="ARBA00022490"/>
    </source>
</evidence>
<evidence type="ECO:0000313" key="12">
    <source>
        <dbReference type="EMBL" id="GAB0056831.1"/>
    </source>
</evidence>
<evidence type="ECO:0000259" key="11">
    <source>
        <dbReference type="PROSITE" id="PS50165"/>
    </source>
</evidence>
<dbReference type="CDD" id="cd10434">
    <property type="entry name" value="GIY-YIG_UvrC_Cho"/>
    <property type="match status" value="1"/>
</dbReference>
<proteinExistence type="inferred from homology"/>
<comment type="subcellular location">
    <subcellularLocation>
        <location evidence="7">Cytoplasm</location>
    </subcellularLocation>
</comment>
<dbReference type="InterPro" id="IPR001943">
    <property type="entry name" value="UVR_dom"/>
</dbReference>
<protein>
    <recommendedName>
        <fullName evidence="7">UvrABC system protein C</fullName>
        <shortName evidence="7">Protein UvrC</shortName>
    </recommendedName>
    <alternativeName>
        <fullName evidence="7">Excinuclease ABC subunit C</fullName>
    </alternativeName>
</protein>
<dbReference type="Gene3D" id="4.10.860.10">
    <property type="entry name" value="UVR domain"/>
    <property type="match status" value="1"/>
</dbReference>
<dbReference type="Gene3D" id="1.10.150.20">
    <property type="entry name" value="5' to 3' exonuclease, C-terminal subdomain"/>
    <property type="match status" value="1"/>
</dbReference>
<dbReference type="PROSITE" id="PS50151">
    <property type="entry name" value="UVR"/>
    <property type="match status" value="1"/>
</dbReference>
<dbReference type="Gene3D" id="3.40.1440.10">
    <property type="entry name" value="GIY-YIG endonuclease"/>
    <property type="match status" value="1"/>
</dbReference>
<dbReference type="PANTHER" id="PTHR30562:SF1">
    <property type="entry name" value="UVRABC SYSTEM PROTEIN C"/>
    <property type="match status" value="1"/>
</dbReference>
<comment type="similarity">
    <text evidence="7">Belongs to the UvrC family.</text>
</comment>
<keyword evidence="4 7" id="KW-0267">Excision nuclease</keyword>
<dbReference type="InterPro" id="IPR000305">
    <property type="entry name" value="GIY-YIG_endonuc"/>
</dbReference>
<dbReference type="InterPro" id="IPR050066">
    <property type="entry name" value="UvrABC_protein_C"/>
</dbReference>
<comment type="subunit">
    <text evidence="7">Interacts with UvrB in an incision complex.</text>
</comment>
<dbReference type="SMART" id="SM00465">
    <property type="entry name" value="GIYc"/>
    <property type="match status" value="1"/>
</dbReference>
<dbReference type="InterPro" id="IPR003583">
    <property type="entry name" value="Hlx-hairpin-Hlx_DNA-bd_motif"/>
</dbReference>
<dbReference type="SUPFAM" id="SSF46600">
    <property type="entry name" value="C-terminal UvrC-binding domain of UvrB"/>
    <property type="match status" value="1"/>
</dbReference>
<keyword evidence="2 7" id="KW-0227">DNA damage</keyword>
<dbReference type="SUPFAM" id="SSF82771">
    <property type="entry name" value="GIY-YIG endonuclease"/>
    <property type="match status" value="1"/>
</dbReference>
<dbReference type="SMART" id="SM00278">
    <property type="entry name" value="HhH1"/>
    <property type="match status" value="2"/>
</dbReference>
<organism evidence="12 13">
    <name type="scientific">Candidatus Magnetaquiglobus chichijimensis</name>
    <dbReference type="NCBI Taxonomy" id="3141448"/>
    <lineage>
        <taxon>Bacteria</taxon>
        <taxon>Pseudomonadati</taxon>
        <taxon>Pseudomonadota</taxon>
        <taxon>Magnetococcia</taxon>
        <taxon>Magnetococcales</taxon>
        <taxon>Candidatus Magnetaquicoccaceae</taxon>
        <taxon>Candidatus Magnetaquiglobus</taxon>
    </lineage>
</organism>
<feature type="domain" description="GIY-YIG" evidence="10">
    <location>
        <begin position="18"/>
        <end position="95"/>
    </location>
</feature>
<dbReference type="Pfam" id="PF22920">
    <property type="entry name" value="UvrC_RNaseH"/>
    <property type="match status" value="1"/>
</dbReference>
<evidence type="ECO:0000256" key="2">
    <source>
        <dbReference type="ARBA" id="ARBA00022763"/>
    </source>
</evidence>
<evidence type="ECO:0000259" key="10">
    <source>
        <dbReference type="PROSITE" id="PS50164"/>
    </source>
</evidence>
<dbReference type="Pfam" id="PF08459">
    <property type="entry name" value="UvrC_RNaseH_dom"/>
    <property type="match status" value="1"/>
</dbReference>
<feature type="region of interest" description="Disordered" evidence="8">
    <location>
        <begin position="315"/>
        <end position="335"/>
    </location>
</feature>
<dbReference type="InterPro" id="IPR047296">
    <property type="entry name" value="GIY-YIG_UvrC_Cho"/>
</dbReference>
<dbReference type="InterPro" id="IPR001162">
    <property type="entry name" value="UvrC_RNase_H_dom"/>
</dbReference>
<evidence type="ECO:0000256" key="8">
    <source>
        <dbReference type="SAM" id="MobiDB-lite"/>
    </source>
</evidence>
<comment type="function">
    <text evidence="7">The UvrABC repair system catalyzes the recognition and processing of DNA lesions. UvrC both incises the 5' and 3' sides of the lesion. The N-terminal half is responsible for the 3' incision and the C-terminal half is responsible for the 5' incision.</text>
</comment>
<reference evidence="12 13" key="2">
    <citation type="submission" date="2024-09" db="EMBL/GenBank/DDBJ databases">
        <title>Draft genome sequence of Candidatus Magnetaquicoccaceae bacterium FCR-1.</title>
        <authorList>
            <person name="Shimoshige H."/>
            <person name="Shimamura S."/>
            <person name="Taoka A."/>
            <person name="Kobayashi H."/>
            <person name="Maekawa T."/>
        </authorList>
    </citation>
    <scope>NUCLEOTIDE SEQUENCE [LARGE SCALE GENOMIC DNA]</scope>
    <source>
        <strain evidence="12 13">FCR-1</strain>
    </source>
</reference>
<dbReference type="PROSITE" id="PS50164">
    <property type="entry name" value="GIY_YIG"/>
    <property type="match status" value="1"/>
</dbReference>
<evidence type="ECO:0000259" key="9">
    <source>
        <dbReference type="PROSITE" id="PS50151"/>
    </source>
</evidence>
<evidence type="ECO:0000256" key="7">
    <source>
        <dbReference type="HAMAP-Rule" id="MF_00203"/>
    </source>
</evidence>
<dbReference type="NCBIfam" id="TIGR00194">
    <property type="entry name" value="uvrC"/>
    <property type="match status" value="1"/>
</dbReference>
<dbReference type="Pfam" id="PF14520">
    <property type="entry name" value="HHH_5"/>
    <property type="match status" value="1"/>
</dbReference>
<gene>
    <name evidence="7 12" type="primary">uvrC</name>
    <name evidence="12" type="ORF">SIID45300_01146</name>
</gene>
<evidence type="ECO:0000256" key="6">
    <source>
        <dbReference type="ARBA" id="ARBA00023236"/>
    </source>
</evidence>
<dbReference type="NCBIfam" id="NF001824">
    <property type="entry name" value="PRK00558.1-5"/>
    <property type="match status" value="1"/>
</dbReference>
<dbReference type="SUPFAM" id="SSF47781">
    <property type="entry name" value="RuvA domain 2-like"/>
    <property type="match status" value="1"/>
</dbReference>
<dbReference type="InterPro" id="IPR010994">
    <property type="entry name" value="RuvA_2-like"/>
</dbReference>
<keyword evidence="5 7" id="KW-0234">DNA repair</keyword>
<accession>A0ABQ0C7G5</accession>
<evidence type="ECO:0000256" key="4">
    <source>
        <dbReference type="ARBA" id="ARBA00022881"/>
    </source>
</evidence>
<comment type="caution">
    <text evidence="12">The sequence shown here is derived from an EMBL/GenBank/DDBJ whole genome shotgun (WGS) entry which is preliminary data.</text>
</comment>
<dbReference type="HAMAP" id="MF_00203">
    <property type="entry name" value="UvrC"/>
    <property type="match status" value="1"/>
</dbReference>
<dbReference type="PANTHER" id="PTHR30562">
    <property type="entry name" value="UVRC/OXIDOREDUCTASE"/>
    <property type="match status" value="1"/>
</dbReference>
<name>A0ABQ0C7G5_9PROT</name>
<feature type="domain" description="UVR" evidence="9">
    <location>
        <begin position="205"/>
        <end position="240"/>
    </location>
</feature>
<dbReference type="InterPro" id="IPR004791">
    <property type="entry name" value="UvrC"/>
</dbReference>
<evidence type="ECO:0000256" key="3">
    <source>
        <dbReference type="ARBA" id="ARBA00022769"/>
    </source>
</evidence>
<evidence type="ECO:0000256" key="5">
    <source>
        <dbReference type="ARBA" id="ARBA00023204"/>
    </source>
</evidence>
<dbReference type="Proteomes" id="UP001628193">
    <property type="component" value="Unassembled WGS sequence"/>
</dbReference>
<dbReference type="InterPro" id="IPR038476">
    <property type="entry name" value="UvrC_RNase_H_dom_sf"/>
</dbReference>
<evidence type="ECO:0000313" key="13">
    <source>
        <dbReference type="Proteomes" id="UP001628193"/>
    </source>
</evidence>
<keyword evidence="6 7" id="KW-0742">SOS response</keyword>
<dbReference type="InterPro" id="IPR035901">
    <property type="entry name" value="GIY-YIG_endonuc_sf"/>
</dbReference>
<dbReference type="EMBL" id="BAAFGK010000004">
    <property type="protein sequence ID" value="GAB0056831.1"/>
    <property type="molecule type" value="Genomic_DNA"/>
</dbReference>
<dbReference type="Pfam" id="PF02151">
    <property type="entry name" value="UVR"/>
    <property type="match status" value="1"/>
</dbReference>
<keyword evidence="3 7" id="KW-0228">DNA excision</keyword>
<dbReference type="Pfam" id="PF01541">
    <property type="entry name" value="GIY-YIG"/>
    <property type="match status" value="1"/>
</dbReference>
<feature type="domain" description="UvrC family homology region profile" evidence="11">
    <location>
        <begin position="256"/>
        <end position="500"/>
    </location>
</feature>
<reference evidence="12 13" key="1">
    <citation type="submission" date="2024-05" db="EMBL/GenBank/DDBJ databases">
        <authorList>
            <consortium name="Candidatus Magnetaquicoccaceae bacterium FCR-1 genome sequencing consortium"/>
            <person name="Shimoshige H."/>
            <person name="Shimamura S."/>
            <person name="Taoka A."/>
            <person name="Kobayashi H."/>
            <person name="Maekawa T."/>
        </authorList>
    </citation>
    <scope>NUCLEOTIDE SEQUENCE [LARGE SCALE GENOMIC DNA]</scope>
    <source>
        <strain evidence="12 13">FCR-1</strain>
    </source>
</reference>